<proteinExistence type="predicted"/>
<accession>A0ACD1A7R3</accession>
<keyword evidence="2" id="KW-1185">Reference proteome</keyword>
<evidence type="ECO:0000313" key="2">
    <source>
        <dbReference type="Proteomes" id="UP000594014"/>
    </source>
</evidence>
<evidence type="ECO:0000313" key="1">
    <source>
        <dbReference type="EMBL" id="QOX62365.1"/>
    </source>
</evidence>
<dbReference type="EMBL" id="CP042469">
    <property type="protein sequence ID" value="QOX62365.1"/>
    <property type="molecule type" value="Genomic_DNA"/>
</dbReference>
<gene>
    <name evidence="1" type="ORF">FRZ06_02825</name>
</gene>
<organism evidence="1 2">
    <name type="scientific">Anoxybacterium hadale</name>
    <dbReference type="NCBI Taxonomy" id="3408580"/>
    <lineage>
        <taxon>Bacteria</taxon>
        <taxon>Bacillati</taxon>
        <taxon>Bacillota</taxon>
        <taxon>Clostridia</taxon>
        <taxon>Peptostreptococcales</taxon>
        <taxon>Anaerovoracaceae</taxon>
        <taxon>Anoxybacterium</taxon>
    </lineage>
</organism>
<sequence length="530" mass="59927">MKQYQAKAYKTTLFIVIMALQLILLIVFLIRFNRYFSIFYGFNVALSVACVFWILNNKSNPSYKIAWIILIMLFPVFGGLFYLFFSGNKTSRKTAGRILEISKICSEILCADGDRNDELKTGNQDAFNQSAYLKDYAGYPLYRNLYAQYLANGEAKFEKLKEELAKARQSIYLEYFIIEEGLMWNSILDILTEKAAAGIDVRIIYDAAGCLETLPMNYSRYLEGKGIKCCVFSPLVPLLSPRLNNRDHRKIAVIDGHTGFVGGINLADEYINHIEKHGHWKDAALMIKGEAVRSLTVMFLSMWSYLRNEPIDPEAVNAGSSSTVDCEAAENPYLQAKSDVPGIEAAPFDGYLCPFADSPLDGEPVSQNVYLNLINKAEQSVYITTPYLIIDHEMVNALCNAAKCGVDVRIITPHQGDKWYVHPVSQSYYSTLIESGVKIYEYEPGFIHSKTFVVDGCFGVVGTINMDYRSLYLHFECGVWMYQCSCLADMVKDFEDILAVGVEITKEDLKQISLMKRALMSLLRIFSPLM</sequence>
<protein>
    <submittedName>
        <fullName evidence="1">Cardiolipin synthase</fullName>
    </submittedName>
</protein>
<name>A0ACD1A7R3_9FIRM</name>
<dbReference type="Proteomes" id="UP000594014">
    <property type="component" value="Chromosome"/>
</dbReference>
<reference evidence="1" key="1">
    <citation type="submission" date="2019-08" db="EMBL/GenBank/DDBJ databases">
        <title>Genome sequence of Clostridiales bacterium MT110.</title>
        <authorList>
            <person name="Cao J."/>
        </authorList>
    </citation>
    <scope>NUCLEOTIDE SEQUENCE</scope>
    <source>
        <strain evidence="1">MT110</strain>
    </source>
</reference>